<proteinExistence type="predicted"/>
<reference evidence="2 3" key="1">
    <citation type="journal article" date="2015" name="Genome Announc.">
        <title>Expanding the biotechnology potential of lactobacilli through comparative genomics of 213 strains and associated genera.</title>
        <authorList>
            <person name="Sun Z."/>
            <person name="Harris H.M."/>
            <person name="McCann A."/>
            <person name="Guo C."/>
            <person name="Argimon S."/>
            <person name="Zhang W."/>
            <person name="Yang X."/>
            <person name="Jeffery I.B."/>
            <person name="Cooney J.C."/>
            <person name="Kagawa T.F."/>
            <person name="Liu W."/>
            <person name="Song Y."/>
            <person name="Salvetti E."/>
            <person name="Wrobel A."/>
            <person name="Rasinkangas P."/>
            <person name="Parkhill J."/>
            <person name="Rea M.C."/>
            <person name="O'Sullivan O."/>
            <person name="Ritari J."/>
            <person name="Douillard F.P."/>
            <person name="Paul Ross R."/>
            <person name="Yang R."/>
            <person name="Briner A.E."/>
            <person name="Felis G.E."/>
            <person name="de Vos W.M."/>
            <person name="Barrangou R."/>
            <person name="Klaenhammer T.R."/>
            <person name="Caufield P.W."/>
            <person name="Cui Y."/>
            <person name="Zhang H."/>
            <person name="O'Toole P.W."/>
        </authorList>
    </citation>
    <scope>NUCLEOTIDE SEQUENCE [LARGE SCALE GENOMIC DNA]</scope>
    <source>
        <strain evidence="2 3">DSM 18390</strain>
    </source>
</reference>
<feature type="transmembrane region" description="Helical" evidence="1">
    <location>
        <begin position="69"/>
        <end position="89"/>
    </location>
</feature>
<gene>
    <name evidence="2" type="ORF">FD47_GL002530</name>
</gene>
<keyword evidence="1" id="KW-0472">Membrane</keyword>
<accession>A0A0R1YFZ5</accession>
<keyword evidence="1" id="KW-0812">Transmembrane</keyword>
<dbReference type="Proteomes" id="UP000051010">
    <property type="component" value="Unassembled WGS sequence"/>
</dbReference>
<sequence length="426" mass="49263">MVIKLHEGYLYKFINALIAFFLFLTANTVYWHNYNFRNKIFGCFIIICLVAIFYSFMCLSFYKRFSLKYVLFCLGYFGFAFLLFLKNYYDGYSSNLLIVVYMLFPITIFTWIYLQFCIGGGNDLLLVFKNIVILFALLSLFIYFLVFFFHISPSFFLTIDWGSQINVPGYMGLFFNTQNTVSFLGLKLLRNSGIFTEAPMHSFVLTLALLIVLFIEKPTKIKKTIFFEILILAITLVTTTSTTGLFICILAFYFYFYHHLSHYLRLILGLLLPVVIIVLINLLISKYQTGYGSFSVRLNDMKAGYDAWINHPFLGNGWTNEQAIQQYMLGSRLFFYGNSGLSSGFFASLALTGGIQTIILFALPYVLYSFKSKKYAFPILLFILLINTIVNSTFIMITISMYMYASFFFDNGANTIPIEMNKHQLI</sequence>
<keyword evidence="1" id="KW-1133">Transmembrane helix</keyword>
<feature type="transmembrane region" description="Helical" evidence="1">
    <location>
        <begin position="227"/>
        <end position="256"/>
    </location>
</feature>
<feature type="transmembrane region" description="Helical" evidence="1">
    <location>
        <begin position="12"/>
        <end position="33"/>
    </location>
</feature>
<feature type="transmembrane region" description="Helical" evidence="1">
    <location>
        <begin position="39"/>
        <end position="62"/>
    </location>
</feature>
<evidence type="ECO:0000313" key="2">
    <source>
        <dbReference type="EMBL" id="KRM41185.1"/>
    </source>
</evidence>
<name>A0A0R1YFZ5_9LACO</name>
<feature type="transmembrane region" description="Helical" evidence="1">
    <location>
        <begin position="263"/>
        <end position="284"/>
    </location>
</feature>
<dbReference type="EMBL" id="AZFZ01000066">
    <property type="protein sequence ID" value="KRM41185.1"/>
    <property type="molecule type" value="Genomic_DNA"/>
</dbReference>
<protein>
    <submittedName>
        <fullName evidence="2">Uncharacterized protein</fullName>
    </submittedName>
</protein>
<comment type="caution">
    <text evidence="2">The sequence shown here is derived from an EMBL/GenBank/DDBJ whole genome shotgun (WGS) entry which is preliminary data.</text>
</comment>
<dbReference type="PATRIC" id="fig|1423786.4.peg.2651"/>
<feature type="transmembrane region" description="Helical" evidence="1">
    <location>
        <begin position="169"/>
        <end position="186"/>
    </location>
</feature>
<feature type="transmembrane region" description="Helical" evidence="1">
    <location>
        <begin position="345"/>
        <end position="367"/>
    </location>
</feature>
<feature type="transmembrane region" description="Helical" evidence="1">
    <location>
        <begin position="126"/>
        <end position="149"/>
    </location>
</feature>
<dbReference type="RefSeq" id="WP_056980735.1">
    <property type="nucleotide sequence ID" value="NZ_AZFZ01000066.1"/>
</dbReference>
<feature type="transmembrane region" description="Helical" evidence="1">
    <location>
        <begin position="379"/>
        <end position="405"/>
    </location>
</feature>
<dbReference type="AlphaFoldDB" id="A0A0R1YFZ5"/>
<evidence type="ECO:0000256" key="1">
    <source>
        <dbReference type="SAM" id="Phobius"/>
    </source>
</evidence>
<organism evidence="2 3">
    <name type="scientific">Lentilactobacillus parafarraginis DSM 18390 = JCM 14109</name>
    <dbReference type="NCBI Taxonomy" id="1423786"/>
    <lineage>
        <taxon>Bacteria</taxon>
        <taxon>Bacillati</taxon>
        <taxon>Bacillota</taxon>
        <taxon>Bacilli</taxon>
        <taxon>Lactobacillales</taxon>
        <taxon>Lactobacillaceae</taxon>
        <taxon>Lentilactobacillus</taxon>
    </lineage>
</organism>
<evidence type="ECO:0000313" key="3">
    <source>
        <dbReference type="Proteomes" id="UP000051010"/>
    </source>
</evidence>
<feature type="transmembrane region" description="Helical" evidence="1">
    <location>
        <begin position="198"/>
        <end position="215"/>
    </location>
</feature>
<feature type="transmembrane region" description="Helical" evidence="1">
    <location>
        <begin position="95"/>
        <end position="114"/>
    </location>
</feature>